<evidence type="ECO:0000313" key="2">
    <source>
        <dbReference type="WBParaSite" id="RSKR_0000785700.1"/>
    </source>
</evidence>
<sequence length="600" mass="69435">MSHSVPSENSVIHLSEEDNRDKDEEEIQNNESDESQNNEEEMQTNLDIIENKKEDEKEMLSNIIPTTGINGDIVFVEDDWDDLDDGNDDEVREYERIQMTDPILHRIDHPNRRSKYVMRDAKWKLIISKSFEFILDLPLDTVCLSRRLTSNLAAMPMRFSHFCKYVLNTDQEDFFKINARMKRRWSSFDEDGKLSWRLIFAYLTSREAIEYLFFKYRNLVKYPNAVAEVSIRESLYLDRDEEMWYDEYSLIEYPITLPEGNPFDIYDLLANALKLMNGAQLSRDEFAEKTLCMHGDDFEDCFFKVEKWKYTSDDLRKKYCKIYHFISNQVSFDFLSTILIYGNHRTFVRDWEKPGFSADQLPSKWDWRNISGVNYAAVDRNQHIPIYCGSCWAFGSTTALATRFNIKRNNAWPLVMLSVQEVIDCAGAGSCNGGEPLPVYEYAHKHGIPHETCNNYQARNGKCDAQNRCGSCWPGNCFSISNYTSYKVGDYGRVSGRDKMKAEIFKNGPIACGIAATKKFEDYAGGVYIEETTEEIDHIIAVVGWETVPGIGEVWIGVNSWGTPWGEQGWFRVPTSAYKDGGSKYNLRIEEDCVWGDAQL</sequence>
<dbReference type="Proteomes" id="UP000095286">
    <property type="component" value="Unplaced"/>
</dbReference>
<proteinExistence type="predicted"/>
<evidence type="ECO:0000313" key="1">
    <source>
        <dbReference type="Proteomes" id="UP000095286"/>
    </source>
</evidence>
<name>A0AC35U5I5_9BILA</name>
<organism evidence="1 2">
    <name type="scientific">Rhabditophanes sp. KR3021</name>
    <dbReference type="NCBI Taxonomy" id="114890"/>
    <lineage>
        <taxon>Eukaryota</taxon>
        <taxon>Metazoa</taxon>
        <taxon>Ecdysozoa</taxon>
        <taxon>Nematoda</taxon>
        <taxon>Chromadorea</taxon>
        <taxon>Rhabditida</taxon>
        <taxon>Tylenchina</taxon>
        <taxon>Panagrolaimomorpha</taxon>
        <taxon>Strongyloidoidea</taxon>
        <taxon>Alloionematidae</taxon>
        <taxon>Rhabditophanes</taxon>
    </lineage>
</organism>
<accession>A0AC35U5I5</accession>
<dbReference type="WBParaSite" id="RSKR_0000785700.1">
    <property type="protein sequence ID" value="RSKR_0000785700.1"/>
    <property type="gene ID" value="RSKR_0000785700"/>
</dbReference>
<reference evidence="2" key="1">
    <citation type="submission" date="2016-11" db="UniProtKB">
        <authorList>
            <consortium name="WormBaseParasite"/>
        </authorList>
    </citation>
    <scope>IDENTIFICATION</scope>
    <source>
        <strain evidence="2">KR3021</strain>
    </source>
</reference>
<protein>
    <submittedName>
        <fullName evidence="2">Pept_C1 domain-containing protein</fullName>
    </submittedName>
</protein>